<proteinExistence type="predicted"/>
<dbReference type="InterPro" id="IPR028098">
    <property type="entry name" value="Glyco_trans_4-like_N"/>
</dbReference>
<dbReference type="Pfam" id="PF13579">
    <property type="entry name" value="Glyco_trans_4_4"/>
    <property type="match status" value="2"/>
</dbReference>
<gene>
    <name evidence="5" type="ORF">AWH69_15285</name>
</gene>
<dbReference type="AlphaFoldDB" id="A0A176Q9C0"/>
<dbReference type="RefSeq" id="WP_198150402.1">
    <property type="nucleotide sequence ID" value="NZ_LQZG01000005.1"/>
</dbReference>
<evidence type="ECO:0000256" key="2">
    <source>
        <dbReference type="ARBA" id="ARBA00022676"/>
    </source>
</evidence>
<name>A0A176Q9C0_9MICO</name>
<dbReference type="STRING" id="262209.AWH69_15285"/>
<keyword evidence="3" id="KW-0808">Transferase</keyword>
<feature type="domain" description="Glycosyltransferase subfamily 4-like N-terminal" evidence="4">
    <location>
        <begin position="599"/>
        <end position="777"/>
    </location>
</feature>
<evidence type="ECO:0000256" key="1">
    <source>
        <dbReference type="ARBA" id="ARBA00021292"/>
    </source>
</evidence>
<dbReference type="EMBL" id="LQZG01000005">
    <property type="protein sequence ID" value="OAB86253.1"/>
    <property type="molecule type" value="Genomic_DNA"/>
</dbReference>
<dbReference type="Pfam" id="PF13692">
    <property type="entry name" value="Glyco_trans_1_4"/>
    <property type="match status" value="2"/>
</dbReference>
<dbReference type="Gene3D" id="3.40.50.2000">
    <property type="entry name" value="Glycogen Phosphorylase B"/>
    <property type="match status" value="4"/>
</dbReference>
<organism evidence="5 6">
    <name type="scientific">Janibacter melonis</name>
    <dbReference type="NCBI Taxonomy" id="262209"/>
    <lineage>
        <taxon>Bacteria</taxon>
        <taxon>Bacillati</taxon>
        <taxon>Actinomycetota</taxon>
        <taxon>Actinomycetes</taxon>
        <taxon>Micrococcales</taxon>
        <taxon>Intrasporangiaceae</taxon>
        <taxon>Janibacter</taxon>
    </lineage>
</organism>
<comment type="caution">
    <text evidence="5">The sequence shown here is derived from an EMBL/GenBank/DDBJ whole genome shotgun (WGS) entry which is preliminary data.</text>
</comment>
<dbReference type="SUPFAM" id="SSF53756">
    <property type="entry name" value="UDP-Glycosyltransferase/glycogen phosphorylase"/>
    <property type="match status" value="2"/>
</dbReference>
<evidence type="ECO:0000256" key="3">
    <source>
        <dbReference type="ARBA" id="ARBA00022679"/>
    </source>
</evidence>
<dbReference type="PANTHER" id="PTHR45947">
    <property type="entry name" value="SULFOQUINOVOSYL TRANSFERASE SQD2"/>
    <property type="match status" value="1"/>
</dbReference>
<keyword evidence="2" id="KW-0328">Glycosyltransferase</keyword>
<feature type="domain" description="Glycosyltransferase subfamily 4-like N-terminal" evidence="4">
    <location>
        <begin position="16"/>
        <end position="210"/>
    </location>
</feature>
<sequence>MRILLLTHHYHPEMGAPQQRWAGLVESFIAAGHEVAVLTPPPHYPAGQVWSDGERYAPGVVHRGEHGEVVHRVAYRQTTGDVWSLLSDQVLAAVHSVLVARRFRGDGRPDVVVTTVPALPSLVAGVVTSRLLRRPLVVEMRDAWPDLLAVIDQWDGAPVRRQRTAKRALARVAAVGTSTLQRQASVVVTTTHSFAERLRERRFRHVRVVRNAAHPFDVHGSYDVEPEDGVLKVVYVGTVGRAQGLETAVAAVRLARLRGVEVALRVVGGGAGRRLVQVAAAQAGVDVDVRQAVPRAEVPDHYAWADTALVMLRDWPGLHLTIPSKVYELMSAGLHITASVSGEAADVVRDSGAGDVVPAADPDALADLWVRLARAGTRPTPSARAVDWVRTHATRDVIGEQYLALLGDMHVVTGARGVGARGRAATLARNVALLARTGAEHIHDDPVTFAVLVSRRMPASIRGSVADALLHIESRPDLAALAHVLADRPEDARQALAGAGPSRLVDELELVVDGTTRRPGPAQARALWQAGHLSEAIEGLTATRDTSDRRYATRLRSERTLLQPGQTIAIAPPAAARARGRRLSVTHVLTNSLPHTSSGYALRTHSILQAQRAAGIAARGITRPGYPVTIGSVTAPATSYVDAIPYHRVLHGRLPQTVEGRLELWAADIASLSARSGADVLHATTHYPNAMATQAAARSLGVPWVYEMRGQLEKTWAASRPGDLSVEALESERYRLWRAKEIEMACAADAVVTLSESMRDDLVSRGVPAERVTLAPNAVDATLLVDAPPAAQARERLGLPTDGVWVGTVSSIVGYEGLHTLVDAIALARRGGVDVRGAIVGDGVARPALVEQVRRLGLEDHVVLPGRVSRGAARLWHQALDVFVVPRVDSEVTRTVTPLKPIEAMAIGRPVIASDLPALAEIVEAPGSGVLVPAGDVDALAQAVDRLARDRDLRGDLGLHGRLFAETRTWSALAHRYEELYRMLSGREVR</sequence>
<keyword evidence="6" id="KW-1185">Reference proteome</keyword>
<dbReference type="PANTHER" id="PTHR45947:SF3">
    <property type="entry name" value="SULFOQUINOVOSYL TRANSFERASE SQD2"/>
    <property type="match status" value="1"/>
</dbReference>
<dbReference type="GO" id="GO:1901137">
    <property type="term" value="P:carbohydrate derivative biosynthetic process"/>
    <property type="evidence" value="ECO:0007669"/>
    <property type="project" value="UniProtKB-ARBA"/>
</dbReference>
<evidence type="ECO:0000313" key="5">
    <source>
        <dbReference type="EMBL" id="OAB86253.1"/>
    </source>
</evidence>
<dbReference type="InterPro" id="IPR050194">
    <property type="entry name" value="Glycosyltransferase_grp1"/>
</dbReference>
<reference evidence="5 6" key="1">
    <citation type="submission" date="2016-01" db="EMBL/GenBank/DDBJ databases">
        <title>Janibacter melonis strain CD11_4 genome sequencing and assembly.</title>
        <authorList>
            <person name="Nair G.R."/>
            <person name="Kaur G."/>
            <person name="Chander A.M."/>
            <person name="Mayilraj S."/>
        </authorList>
    </citation>
    <scope>NUCLEOTIDE SEQUENCE [LARGE SCALE GENOMIC DNA]</scope>
    <source>
        <strain evidence="5 6">CD11-4</strain>
    </source>
</reference>
<dbReference type="GO" id="GO:0016758">
    <property type="term" value="F:hexosyltransferase activity"/>
    <property type="evidence" value="ECO:0007669"/>
    <property type="project" value="TreeGrafter"/>
</dbReference>
<evidence type="ECO:0000313" key="6">
    <source>
        <dbReference type="Proteomes" id="UP000076976"/>
    </source>
</evidence>
<protein>
    <recommendedName>
        <fullName evidence="1">D-inositol 3-phosphate glycosyltransferase</fullName>
    </recommendedName>
</protein>
<accession>A0A176Q9C0</accession>
<evidence type="ECO:0000259" key="4">
    <source>
        <dbReference type="Pfam" id="PF13579"/>
    </source>
</evidence>
<dbReference type="CDD" id="cd03794">
    <property type="entry name" value="GT4_WbuB-like"/>
    <property type="match status" value="2"/>
</dbReference>
<dbReference type="Proteomes" id="UP000076976">
    <property type="component" value="Unassembled WGS sequence"/>
</dbReference>